<dbReference type="InterPro" id="IPR012223">
    <property type="entry name" value="TEII"/>
</dbReference>
<comment type="similarity">
    <text evidence="1">Belongs to the thioesterase family.</text>
</comment>
<dbReference type="Proteomes" id="UP000199623">
    <property type="component" value="Unassembled WGS sequence"/>
</dbReference>
<reference evidence="4" key="1">
    <citation type="submission" date="2016-10" db="EMBL/GenBank/DDBJ databases">
        <authorList>
            <person name="Varghese N."/>
            <person name="Submissions S."/>
        </authorList>
    </citation>
    <scope>NUCLEOTIDE SEQUENCE [LARGE SCALE GENOMIC DNA]</scope>
    <source>
        <strain evidence="4">CGMCC 4.3506</strain>
    </source>
</reference>
<dbReference type="GO" id="GO:0008610">
    <property type="term" value="P:lipid biosynthetic process"/>
    <property type="evidence" value="ECO:0007669"/>
    <property type="project" value="TreeGrafter"/>
</dbReference>
<evidence type="ECO:0000313" key="4">
    <source>
        <dbReference type="Proteomes" id="UP000199623"/>
    </source>
</evidence>
<organism evidence="3 4">
    <name type="scientific">Lentzea fradiae</name>
    <dbReference type="NCBI Taxonomy" id="200378"/>
    <lineage>
        <taxon>Bacteria</taxon>
        <taxon>Bacillati</taxon>
        <taxon>Actinomycetota</taxon>
        <taxon>Actinomycetes</taxon>
        <taxon>Pseudonocardiales</taxon>
        <taxon>Pseudonocardiaceae</taxon>
        <taxon>Lentzea</taxon>
    </lineage>
</organism>
<gene>
    <name evidence="3" type="ORF">SAMN05216553_105153</name>
</gene>
<name>A0A1G7R6S8_9PSEU</name>
<evidence type="ECO:0000313" key="3">
    <source>
        <dbReference type="EMBL" id="SDG06417.1"/>
    </source>
</evidence>
<evidence type="ECO:0000259" key="2">
    <source>
        <dbReference type="Pfam" id="PF00975"/>
    </source>
</evidence>
<protein>
    <submittedName>
        <fullName evidence="3">Surfactin synthase thioesterase subunit</fullName>
    </submittedName>
</protein>
<dbReference type="Gene3D" id="3.40.50.1820">
    <property type="entry name" value="alpha/beta hydrolase"/>
    <property type="match status" value="1"/>
</dbReference>
<dbReference type="EMBL" id="FNCC01000005">
    <property type="protein sequence ID" value="SDG06417.1"/>
    <property type="molecule type" value="Genomic_DNA"/>
</dbReference>
<sequence length="255" mass="26764">MRSGPVPNLAPVKENGGSDWLVCPRPRPDAALRVVCVPYAGGGPSAFWDWPGLLGDDVELWCAVLPGRERRFAEPALTDPALIGAPLAAAVRAEVRAPLALFGHSMGGLIAFDVTRRLGDAAGHLFVSAAKAPRLPFGDQPHLLDDAGLLAWMTRLGGVPEDLLAHEEMLALLLPTLRADLAVCAAFHGTDAVVDVPITAFSGTDDPLASVADVAAWQHHTTAGFDLVVRPGGHFYLQDDPAAVTSVVAAREGVQ</sequence>
<keyword evidence="4" id="KW-1185">Reference proteome</keyword>
<dbReference type="InterPro" id="IPR001031">
    <property type="entry name" value="Thioesterase"/>
</dbReference>
<dbReference type="OrthoDB" id="4169718at2"/>
<dbReference type="PANTHER" id="PTHR11487:SF0">
    <property type="entry name" value="S-ACYL FATTY ACID SYNTHASE THIOESTERASE, MEDIUM CHAIN"/>
    <property type="match status" value="1"/>
</dbReference>
<dbReference type="SUPFAM" id="SSF53474">
    <property type="entry name" value="alpha/beta-Hydrolases"/>
    <property type="match status" value="1"/>
</dbReference>
<dbReference type="AlphaFoldDB" id="A0A1G7R6S8"/>
<feature type="domain" description="Thioesterase" evidence="2">
    <location>
        <begin position="33"/>
        <end position="246"/>
    </location>
</feature>
<dbReference type="STRING" id="200378.SAMN05216553_105153"/>
<evidence type="ECO:0000256" key="1">
    <source>
        <dbReference type="ARBA" id="ARBA00007169"/>
    </source>
</evidence>
<proteinExistence type="inferred from homology"/>
<accession>A0A1G7R6S8</accession>
<dbReference type="PANTHER" id="PTHR11487">
    <property type="entry name" value="THIOESTERASE"/>
    <property type="match status" value="1"/>
</dbReference>
<dbReference type="Pfam" id="PF00975">
    <property type="entry name" value="Thioesterase"/>
    <property type="match status" value="1"/>
</dbReference>
<dbReference type="InterPro" id="IPR029058">
    <property type="entry name" value="AB_hydrolase_fold"/>
</dbReference>